<comment type="caution">
    <text evidence="1">The sequence shown here is derived from an EMBL/GenBank/DDBJ whole genome shotgun (WGS) entry which is preliminary data.</text>
</comment>
<proteinExistence type="predicted"/>
<dbReference type="AlphaFoldDB" id="A0A4U5LNU3"/>
<dbReference type="Proteomes" id="UP000298663">
    <property type="component" value="Unassembled WGS sequence"/>
</dbReference>
<evidence type="ECO:0000313" key="1">
    <source>
        <dbReference type="EMBL" id="TKR57558.1"/>
    </source>
</evidence>
<evidence type="ECO:0000313" key="2">
    <source>
        <dbReference type="Proteomes" id="UP000298663"/>
    </source>
</evidence>
<reference evidence="1 2" key="1">
    <citation type="journal article" date="2015" name="Genome Biol.">
        <title>Comparative genomics of Steinernema reveals deeply conserved gene regulatory networks.</title>
        <authorList>
            <person name="Dillman A.R."/>
            <person name="Macchietto M."/>
            <person name="Porter C.F."/>
            <person name="Rogers A."/>
            <person name="Williams B."/>
            <person name="Antoshechkin I."/>
            <person name="Lee M.M."/>
            <person name="Goodwin Z."/>
            <person name="Lu X."/>
            <person name="Lewis E.E."/>
            <person name="Goodrich-Blair H."/>
            <person name="Stock S.P."/>
            <person name="Adams B.J."/>
            <person name="Sternberg P.W."/>
            <person name="Mortazavi A."/>
        </authorList>
    </citation>
    <scope>NUCLEOTIDE SEQUENCE [LARGE SCALE GENOMIC DNA]</scope>
    <source>
        <strain evidence="1 2">ALL</strain>
    </source>
</reference>
<gene>
    <name evidence="1" type="ORF">L596_030806</name>
</gene>
<reference evidence="1 2" key="2">
    <citation type="journal article" date="2019" name="G3 (Bethesda)">
        <title>Hybrid Assembly of the Genome of the Entomopathogenic Nematode Steinernema carpocapsae Identifies the X-Chromosome.</title>
        <authorList>
            <person name="Serra L."/>
            <person name="Macchietto M."/>
            <person name="Macias-Munoz A."/>
            <person name="McGill C.J."/>
            <person name="Rodriguez I.M."/>
            <person name="Rodriguez B."/>
            <person name="Murad R."/>
            <person name="Mortazavi A."/>
        </authorList>
    </citation>
    <scope>NUCLEOTIDE SEQUENCE [LARGE SCALE GENOMIC DNA]</scope>
    <source>
        <strain evidence="1 2">ALL</strain>
    </source>
</reference>
<sequence>MHEDSAHGKGDVDFIHKLKSKNLFGEQKFNMIKTNSLSNLRTKVNNISDFRHDYNSRPTSQTVKCC</sequence>
<dbReference type="EMBL" id="AZBU02000015">
    <property type="protein sequence ID" value="TKR57558.1"/>
    <property type="molecule type" value="Genomic_DNA"/>
</dbReference>
<protein>
    <submittedName>
        <fullName evidence="1">Uncharacterized protein</fullName>
    </submittedName>
</protein>
<name>A0A4U5LNU3_STECR</name>
<keyword evidence="2" id="KW-1185">Reference proteome</keyword>
<accession>A0A4U5LNU3</accession>
<organism evidence="1 2">
    <name type="scientific">Steinernema carpocapsae</name>
    <name type="common">Entomopathogenic nematode</name>
    <dbReference type="NCBI Taxonomy" id="34508"/>
    <lineage>
        <taxon>Eukaryota</taxon>
        <taxon>Metazoa</taxon>
        <taxon>Ecdysozoa</taxon>
        <taxon>Nematoda</taxon>
        <taxon>Chromadorea</taxon>
        <taxon>Rhabditida</taxon>
        <taxon>Tylenchina</taxon>
        <taxon>Panagrolaimomorpha</taxon>
        <taxon>Strongyloidoidea</taxon>
        <taxon>Steinernematidae</taxon>
        <taxon>Steinernema</taxon>
    </lineage>
</organism>